<reference evidence="1" key="1">
    <citation type="submission" date="2023-07" db="EMBL/GenBank/DDBJ databases">
        <title>Black Yeasts Isolated from many extreme environments.</title>
        <authorList>
            <person name="Coleine C."/>
            <person name="Stajich J.E."/>
            <person name="Selbmann L."/>
        </authorList>
    </citation>
    <scope>NUCLEOTIDE SEQUENCE</scope>
    <source>
        <strain evidence="1">CCFEE 5714</strain>
    </source>
</reference>
<comment type="caution">
    <text evidence="1">The sequence shown here is derived from an EMBL/GenBank/DDBJ whole genome shotgun (WGS) entry which is preliminary data.</text>
</comment>
<protein>
    <submittedName>
        <fullName evidence="1">Uncharacterized protein</fullName>
    </submittedName>
</protein>
<dbReference type="EMBL" id="JAUTXU010000041">
    <property type="protein sequence ID" value="KAK3716656.1"/>
    <property type="molecule type" value="Genomic_DNA"/>
</dbReference>
<sequence length="716" mass="80105">MKGQDGGMADMFYFSSPRKSLYSKYRPRSRVKPKFTKRYCGKVMETSHRACVAQLEEPTFCSNDISAILPHWPISSLLPLPVSGERRSSTSAEYEVDQDGGVPVDEPAEETTDRYGAPSRVPDNRSPAATRSTQRTHPRPVSRDIWEEEDGRRLRLALADDDHDRELFQRLTQTTRPLSQSDDYTRGVTEDVPRDWQDQANAALNISNGDIRAGRSPEREYAGTPATGGPSPVTTASASTIAEILGRHSSSIVNSTMDEEALPVDDPRRSYDFANFMDDWRLRWLTEKQQPAFEPGLQPSVRIGRPSTDITPTTMREKHLDMQGLRWHMIGPDREAALDARATMHSSRCDRYPKCRSVSPERKAKNHYRFKRYLPRHRAHFAHYQLRNVLAATSRNDIFYSTGNEVIQTSLACSTVSHPIMDLSKHPSHPCGVRITCLGASPRRDYTSYRSDNIVLAGGFNGEYALLDTNTEAGRSHSTGFVTHAYNGVVTHIDSHYDRRSGLLQAAFCSNDRRVRTMDIETLHFTKDFTYDTAINCSAISPDGRLRALVGDSQECLITDAERGNTVVTLQEHDDHGFACAWSPDGRYLATGAQDGKVVIWDARNWSRPIQSLRCLMSSARSIQFADHGALVIAEDDDVVSICDTRDFSARQDIRFFGSIAGVAILDGGDEIVVVNADRTVGGMLSFMRTSYGEPLHRNRGAGLRRCPDDVSDIFV</sequence>
<name>A0ACC3NGK8_9PEZI</name>
<proteinExistence type="predicted"/>
<keyword evidence="2" id="KW-1185">Reference proteome</keyword>
<accession>A0ACC3NGK8</accession>
<gene>
    <name evidence="1" type="ORF">LTR37_006286</name>
</gene>
<dbReference type="Proteomes" id="UP001281147">
    <property type="component" value="Unassembled WGS sequence"/>
</dbReference>
<evidence type="ECO:0000313" key="2">
    <source>
        <dbReference type="Proteomes" id="UP001281147"/>
    </source>
</evidence>
<organism evidence="1 2">
    <name type="scientific">Vermiconidia calcicola</name>
    <dbReference type="NCBI Taxonomy" id="1690605"/>
    <lineage>
        <taxon>Eukaryota</taxon>
        <taxon>Fungi</taxon>
        <taxon>Dikarya</taxon>
        <taxon>Ascomycota</taxon>
        <taxon>Pezizomycotina</taxon>
        <taxon>Dothideomycetes</taxon>
        <taxon>Dothideomycetidae</taxon>
        <taxon>Mycosphaerellales</taxon>
        <taxon>Extremaceae</taxon>
        <taxon>Vermiconidia</taxon>
    </lineage>
</organism>
<evidence type="ECO:0000313" key="1">
    <source>
        <dbReference type="EMBL" id="KAK3716656.1"/>
    </source>
</evidence>